<dbReference type="KEGG" id="dhy:DESAM_22848"/>
<dbReference type="PATRIC" id="fig|1121451.3.peg.3058"/>
<evidence type="ECO:0000313" key="2">
    <source>
        <dbReference type="EMBL" id="CCO25115.1"/>
    </source>
</evidence>
<dbReference type="Proteomes" id="UP000010808">
    <property type="component" value="Chromosome"/>
</dbReference>
<dbReference type="eggNOG" id="ENOG5032SDN">
    <property type="taxonomic scope" value="Bacteria"/>
</dbReference>
<reference evidence="2 3" key="1">
    <citation type="submission" date="2012-10" db="EMBL/GenBank/DDBJ databases">
        <authorList>
            <person name="Genoscope - CEA"/>
        </authorList>
    </citation>
    <scope>NUCLEOTIDE SEQUENCE [LARGE SCALE GENOMIC DNA]</scope>
    <source>
        <strain evidence="3">AM13 / DSM 14728</strain>
    </source>
</reference>
<proteinExistence type="predicted"/>
<sequence length="213" mass="24302">MIDFDSIYPVIDTMLITPYRIGLPAAAAFWMGTALIAFWCTIAGELSMAVIYIWNREYYTDLNRKMTRMHNISVAAIRHKKKDTFKSANKWANEYFGKVFFSHAALFAVSLWPVPFALAWLQERFTGIDIHTIPYTEFGLGYPFVFILSYILVRYGFSKVRQFIPLMKKIDKMRADDAEKAGQMTSWSELVPADTKNAEAKISANPAPAESKA</sequence>
<dbReference type="HOGENOM" id="CLU_102105_0_0_7"/>
<keyword evidence="3" id="KW-1185">Reference proteome</keyword>
<protein>
    <recommendedName>
        <fullName evidence="4">DUF106 domain-containing protein</fullName>
    </recommendedName>
</protein>
<evidence type="ECO:0008006" key="4">
    <source>
        <dbReference type="Google" id="ProtNLM"/>
    </source>
</evidence>
<dbReference type="STRING" id="1121451.DESAM_22848"/>
<keyword evidence="1" id="KW-1133">Transmembrane helix</keyword>
<evidence type="ECO:0000313" key="3">
    <source>
        <dbReference type="Proteomes" id="UP000010808"/>
    </source>
</evidence>
<feature type="transmembrane region" description="Helical" evidence="1">
    <location>
        <begin position="99"/>
        <end position="120"/>
    </location>
</feature>
<feature type="transmembrane region" description="Helical" evidence="1">
    <location>
        <begin position="27"/>
        <end position="54"/>
    </location>
</feature>
<keyword evidence="1" id="KW-0812">Transmembrane</keyword>
<dbReference type="AlphaFoldDB" id="L0RFY0"/>
<accession>L0RFY0</accession>
<dbReference type="OrthoDB" id="1806539at2"/>
<organism evidence="2 3">
    <name type="scientific">Maridesulfovibrio hydrothermalis AM13 = DSM 14728</name>
    <dbReference type="NCBI Taxonomy" id="1121451"/>
    <lineage>
        <taxon>Bacteria</taxon>
        <taxon>Pseudomonadati</taxon>
        <taxon>Thermodesulfobacteriota</taxon>
        <taxon>Desulfovibrionia</taxon>
        <taxon>Desulfovibrionales</taxon>
        <taxon>Desulfovibrionaceae</taxon>
        <taxon>Maridesulfovibrio</taxon>
    </lineage>
</organism>
<dbReference type="EMBL" id="FO203522">
    <property type="protein sequence ID" value="CCO25115.1"/>
    <property type="molecule type" value="Genomic_DNA"/>
</dbReference>
<gene>
    <name evidence="2" type="ORF">DESAM_22848</name>
</gene>
<dbReference type="RefSeq" id="WP_015337713.1">
    <property type="nucleotide sequence ID" value="NC_020055.1"/>
</dbReference>
<keyword evidence="1" id="KW-0472">Membrane</keyword>
<name>L0RFY0_9BACT</name>
<evidence type="ECO:0000256" key="1">
    <source>
        <dbReference type="SAM" id="Phobius"/>
    </source>
</evidence>
<feature type="transmembrane region" description="Helical" evidence="1">
    <location>
        <begin position="140"/>
        <end position="157"/>
    </location>
</feature>